<dbReference type="Proteomes" id="UP000434475">
    <property type="component" value="Unassembled WGS sequence"/>
</dbReference>
<name>A0A6I2R1K5_FLAPL</name>
<sequence length="266" mass="29577">MQEELDETPVDEELGKLYEIAKYVREEAVGLLGSCFMLQRQLAPDAHEMLETEDNGRLTDREAVLMEDLCKAVVDAGFMDPEKERLFAAICDEGTDRLTPVGRHIIDPEDEGSELVFAHLECLESLMQQYKHIGKTQYLVLSVGSKEDEDIEGEDLPLVFERSFFPDEGGCGSCTGEDCLRIGVGDGCHWKRDDVLFAENMEPGDMSDAKVMLMILRMMDGIVDGRKLFEEGDKLLVGYSKDFAGAGKKTVINFCGQSGNGITILK</sequence>
<proteinExistence type="predicted"/>
<accession>A0A6I2R1K5</accession>
<organism evidence="1 2">
    <name type="scientific">Flavonifractor plautii</name>
    <name type="common">Fusobacterium plautii</name>
    <dbReference type="NCBI Taxonomy" id="292800"/>
    <lineage>
        <taxon>Bacteria</taxon>
        <taxon>Bacillati</taxon>
        <taxon>Bacillota</taxon>
        <taxon>Clostridia</taxon>
        <taxon>Eubacteriales</taxon>
        <taxon>Oscillospiraceae</taxon>
        <taxon>Flavonifractor</taxon>
    </lineage>
</organism>
<gene>
    <name evidence="1" type="ORF">GKE97_13335</name>
</gene>
<reference evidence="1 2" key="1">
    <citation type="journal article" date="2019" name="Nat. Med.">
        <title>A library of human gut bacterial isolates paired with longitudinal multiomics data enables mechanistic microbiome research.</title>
        <authorList>
            <person name="Poyet M."/>
            <person name="Groussin M."/>
            <person name="Gibbons S.M."/>
            <person name="Avila-Pacheco J."/>
            <person name="Jiang X."/>
            <person name="Kearney S.M."/>
            <person name="Perrotta A.R."/>
            <person name="Berdy B."/>
            <person name="Zhao S."/>
            <person name="Lieberman T.D."/>
            <person name="Swanson P.K."/>
            <person name="Smith M."/>
            <person name="Roesemann S."/>
            <person name="Alexander J.E."/>
            <person name="Rich S.A."/>
            <person name="Livny J."/>
            <person name="Vlamakis H."/>
            <person name="Clish C."/>
            <person name="Bullock K."/>
            <person name="Deik A."/>
            <person name="Scott J."/>
            <person name="Pierce K.A."/>
            <person name="Xavier R.J."/>
            <person name="Alm E.J."/>
        </authorList>
    </citation>
    <scope>NUCLEOTIDE SEQUENCE [LARGE SCALE GENOMIC DNA]</scope>
    <source>
        <strain evidence="1 2">BIOML-A2</strain>
    </source>
</reference>
<dbReference type="AlphaFoldDB" id="A0A6I2R1K5"/>
<comment type="caution">
    <text evidence="1">The sequence shown here is derived from an EMBL/GenBank/DDBJ whole genome shotgun (WGS) entry which is preliminary data.</text>
</comment>
<dbReference type="RefSeq" id="WP_133248331.1">
    <property type="nucleotide sequence ID" value="NZ_WKPR01000013.1"/>
</dbReference>
<evidence type="ECO:0000313" key="2">
    <source>
        <dbReference type="Proteomes" id="UP000434475"/>
    </source>
</evidence>
<dbReference type="EMBL" id="WKPR01000013">
    <property type="protein sequence ID" value="MSB20494.1"/>
    <property type="molecule type" value="Genomic_DNA"/>
</dbReference>
<protein>
    <submittedName>
        <fullName evidence="1">Uncharacterized protein</fullName>
    </submittedName>
</protein>
<evidence type="ECO:0000313" key="1">
    <source>
        <dbReference type="EMBL" id="MSB20494.1"/>
    </source>
</evidence>